<keyword evidence="3" id="KW-1185">Reference proteome</keyword>
<dbReference type="OrthoDB" id="9803532at2"/>
<dbReference type="InterPro" id="IPR051680">
    <property type="entry name" value="ATP-dep_Glu-Cys_Ligase-2"/>
</dbReference>
<dbReference type="InterPro" id="IPR007296">
    <property type="entry name" value="DUF403"/>
</dbReference>
<reference evidence="2 3" key="1">
    <citation type="submission" date="2019-02" db="EMBL/GenBank/DDBJ databases">
        <title>Bacterial novel species Emticicia sp. 17J42-9 isolated from soil.</title>
        <authorList>
            <person name="Jung H.-Y."/>
        </authorList>
    </citation>
    <scope>NUCLEOTIDE SEQUENCE [LARGE SCALE GENOMIC DNA]</scope>
    <source>
        <strain evidence="2 3">17J42-9</strain>
    </source>
</reference>
<accession>A0A4V1ZDB2</accession>
<organism evidence="2 3">
    <name type="scientific">Emticicia agri</name>
    <dbReference type="NCBI Taxonomy" id="2492393"/>
    <lineage>
        <taxon>Bacteria</taxon>
        <taxon>Pseudomonadati</taxon>
        <taxon>Bacteroidota</taxon>
        <taxon>Cytophagia</taxon>
        <taxon>Cytophagales</taxon>
        <taxon>Leadbetterellaceae</taxon>
        <taxon>Emticicia</taxon>
    </lineage>
</organism>
<proteinExistence type="predicted"/>
<name>A0A4V1ZDB2_9BACT</name>
<dbReference type="Proteomes" id="UP000293162">
    <property type="component" value="Unassembled WGS sequence"/>
</dbReference>
<evidence type="ECO:0000313" key="2">
    <source>
        <dbReference type="EMBL" id="RYU95550.1"/>
    </source>
</evidence>
<dbReference type="PANTHER" id="PTHR34595:SF7">
    <property type="entry name" value="SLL1039 PROTEIN"/>
    <property type="match status" value="1"/>
</dbReference>
<dbReference type="PANTHER" id="PTHR34595">
    <property type="entry name" value="BLR5612 PROTEIN"/>
    <property type="match status" value="1"/>
</dbReference>
<evidence type="ECO:0000313" key="3">
    <source>
        <dbReference type="Proteomes" id="UP000293162"/>
    </source>
</evidence>
<comment type="caution">
    <text evidence="2">The sequence shown here is derived from an EMBL/GenBank/DDBJ whole genome shotgun (WGS) entry which is preliminary data.</text>
</comment>
<gene>
    <name evidence="2" type="ORF">EWM59_11695</name>
</gene>
<dbReference type="EMBL" id="SEWF01000014">
    <property type="protein sequence ID" value="RYU95550.1"/>
    <property type="molecule type" value="Genomic_DNA"/>
</dbReference>
<protein>
    <submittedName>
        <fullName evidence="2">Alpha-E domain-containing protein</fullName>
    </submittedName>
</protein>
<evidence type="ECO:0000259" key="1">
    <source>
        <dbReference type="Pfam" id="PF04168"/>
    </source>
</evidence>
<dbReference type="AlphaFoldDB" id="A0A4V1ZDB2"/>
<dbReference type="Pfam" id="PF04168">
    <property type="entry name" value="Alpha-E"/>
    <property type="match status" value="1"/>
</dbReference>
<feature type="domain" description="DUF403" evidence="1">
    <location>
        <begin position="1"/>
        <end position="313"/>
    </location>
</feature>
<dbReference type="RefSeq" id="WP_130021155.1">
    <property type="nucleotide sequence ID" value="NZ_SEWF01000014.1"/>
</dbReference>
<sequence>MLSRVANSIYWINRYIERAENYSRFVSVNLNLALDAPGILTEQWEPLLIATADNYGFFEFHSRANRNNVIDYMTFDKRNPNSIYSCLAAARENARTIRESITKEMWEHINIFYLKIKETQSAKNWDVEQLQQFFTEIKDGCQLFWGIVDSTVTRNEAFHFGRMGRFLERADKTSRFLDVRYFTLLPDDEAFGSPQELLIWTSVLKSVGAFNMYRQEHRVINPSHIVEFLILDKSFPRSVFYCIRQAELSLYEISGHKMTEGYSNPAEKSLSKLRHEIEFTEVEDIFEKALHPYLDEFQIKNNNVAKTIFETYFGLKPIEQ</sequence>